<feature type="domain" description="HTH lysR-type" evidence="5">
    <location>
        <begin position="1"/>
        <end position="59"/>
    </location>
</feature>
<evidence type="ECO:0000256" key="2">
    <source>
        <dbReference type="ARBA" id="ARBA00023015"/>
    </source>
</evidence>
<evidence type="ECO:0000313" key="6">
    <source>
        <dbReference type="EMBL" id="EPX58054.1"/>
    </source>
</evidence>
<dbReference type="PANTHER" id="PTHR30537">
    <property type="entry name" value="HTH-TYPE TRANSCRIPTIONAL REGULATOR"/>
    <property type="match status" value="1"/>
</dbReference>
<sequence>MDRLRAFEVFTTVVQRGSFTRAADALDTSAANVTRYVNELERHLGTRLLHRTPRHLSLTESGQALHEHVRGILDDVAEAEALASASTVQARGRLRLNAPLSFGILHLAPLWPRFMALHPDVELDVSLSDRVVDLVEEGYDLAIRISREGAAASQVTRRLSTSRNVVCAAPAYLARAGRPKRLEDLAAHVCIAYSNSSMAEEWPLTDAAGNTRVVRMRSVMQANNGDTVRAAALAGRGLTWQPTFLIGDDLRAGRLVRVLPDHSLPDIDILAVYPSRRHLSAKVRLMIDFLAEQLRGTPSWDRT</sequence>
<dbReference type="FunFam" id="3.40.190.290:FF:000001">
    <property type="entry name" value="Transcriptional regulator, LysR family"/>
    <property type="match status" value="1"/>
</dbReference>
<dbReference type="GO" id="GO:0006351">
    <property type="term" value="P:DNA-templated transcription"/>
    <property type="evidence" value="ECO:0007669"/>
    <property type="project" value="TreeGrafter"/>
</dbReference>
<dbReference type="EMBL" id="ANAH02000027">
    <property type="protein sequence ID" value="EPX58054.1"/>
    <property type="molecule type" value="Genomic_DNA"/>
</dbReference>
<dbReference type="InterPro" id="IPR036388">
    <property type="entry name" value="WH-like_DNA-bd_sf"/>
</dbReference>
<evidence type="ECO:0000256" key="1">
    <source>
        <dbReference type="ARBA" id="ARBA00009437"/>
    </source>
</evidence>
<dbReference type="PANTHER" id="PTHR30537:SF35">
    <property type="entry name" value="TRANSCRIPTIONAL REGULATORY PROTEIN"/>
    <property type="match status" value="1"/>
</dbReference>
<dbReference type="GO" id="GO:0003700">
    <property type="term" value="F:DNA-binding transcription factor activity"/>
    <property type="evidence" value="ECO:0007669"/>
    <property type="project" value="InterPro"/>
</dbReference>
<dbReference type="OrthoDB" id="5416547at2"/>
<keyword evidence="7" id="KW-1185">Reference proteome</keyword>
<dbReference type="SUPFAM" id="SSF53850">
    <property type="entry name" value="Periplasmic binding protein-like II"/>
    <property type="match status" value="1"/>
</dbReference>
<dbReference type="SUPFAM" id="SSF46785">
    <property type="entry name" value="Winged helix' DNA-binding domain"/>
    <property type="match status" value="1"/>
</dbReference>
<dbReference type="Gene3D" id="3.40.190.290">
    <property type="match status" value="1"/>
</dbReference>
<keyword evidence="4" id="KW-0804">Transcription</keyword>
<evidence type="ECO:0000313" key="7">
    <source>
        <dbReference type="Proteomes" id="UP000011682"/>
    </source>
</evidence>
<dbReference type="InterPro" id="IPR005119">
    <property type="entry name" value="LysR_subst-bd"/>
</dbReference>
<dbReference type="RefSeq" id="WP_002629262.1">
    <property type="nucleotide sequence ID" value="NZ_ANAH02000027.1"/>
</dbReference>
<accession>S9Q9P5</accession>
<dbReference type="InterPro" id="IPR036390">
    <property type="entry name" value="WH_DNA-bd_sf"/>
</dbReference>
<protein>
    <submittedName>
        <fullName evidence="6">Transcriptional regulator, LysR family</fullName>
    </submittedName>
</protein>
<evidence type="ECO:0000256" key="4">
    <source>
        <dbReference type="ARBA" id="ARBA00023163"/>
    </source>
</evidence>
<dbReference type="InterPro" id="IPR000847">
    <property type="entry name" value="LysR_HTH_N"/>
</dbReference>
<evidence type="ECO:0000259" key="5">
    <source>
        <dbReference type="PROSITE" id="PS50931"/>
    </source>
</evidence>
<evidence type="ECO:0000256" key="3">
    <source>
        <dbReference type="ARBA" id="ARBA00023125"/>
    </source>
</evidence>
<comment type="caution">
    <text evidence="6">The sequence shown here is derived from an EMBL/GenBank/DDBJ whole genome shotgun (WGS) entry which is preliminary data.</text>
</comment>
<keyword evidence="2" id="KW-0805">Transcription regulation</keyword>
<dbReference type="eggNOG" id="COG0583">
    <property type="taxonomic scope" value="Bacteria"/>
</dbReference>
<dbReference type="AlphaFoldDB" id="S9Q9P5"/>
<comment type="similarity">
    <text evidence="1">Belongs to the LysR transcriptional regulatory family.</text>
</comment>
<name>S9Q9P5_CYSF2</name>
<dbReference type="InterPro" id="IPR058163">
    <property type="entry name" value="LysR-type_TF_proteobact-type"/>
</dbReference>
<reference evidence="6" key="1">
    <citation type="submission" date="2013-05" db="EMBL/GenBank/DDBJ databases">
        <title>Genome assembly of Cystobacter fuscus DSM 2262.</title>
        <authorList>
            <person name="Sharma G."/>
            <person name="Khatri I."/>
            <person name="Kaur C."/>
            <person name="Mayilraj S."/>
            <person name="Subramanian S."/>
        </authorList>
    </citation>
    <scope>NUCLEOTIDE SEQUENCE [LARGE SCALE GENOMIC DNA]</scope>
    <source>
        <strain evidence="6">DSM 2262</strain>
    </source>
</reference>
<dbReference type="Pfam" id="PF03466">
    <property type="entry name" value="LysR_substrate"/>
    <property type="match status" value="1"/>
</dbReference>
<dbReference type="Proteomes" id="UP000011682">
    <property type="component" value="Unassembled WGS sequence"/>
</dbReference>
<gene>
    <name evidence="6" type="ORF">D187_004343</name>
</gene>
<dbReference type="PROSITE" id="PS50931">
    <property type="entry name" value="HTH_LYSR"/>
    <property type="match status" value="1"/>
</dbReference>
<dbReference type="Pfam" id="PF00126">
    <property type="entry name" value="HTH_1"/>
    <property type="match status" value="1"/>
</dbReference>
<keyword evidence="3" id="KW-0238">DNA-binding</keyword>
<organism evidence="6 7">
    <name type="scientific">Cystobacter fuscus (strain ATCC 25194 / DSM 2262 / NBRC 100088 / M29)</name>
    <dbReference type="NCBI Taxonomy" id="1242864"/>
    <lineage>
        <taxon>Bacteria</taxon>
        <taxon>Pseudomonadati</taxon>
        <taxon>Myxococcota</taxon>
        <taxon>Myxococcia</taxon>
        <taxon>Myxococcales</taxon>
        <taxon>Cystobacterineae</taxon>
        <taxon>Archangiaceae</taxon>
        <taxon>Cystobacter</taxon>
    </lineage>
</organism>
<dbReference type="CDD" id="cd08422">
    <property type="entry name" value="PBP2_CrgA_like"/>
    <property type="match status" value="1"/>
</dbReference>
<dbReference type="FunFam" id="1.10.10.10:FF:000001">
    <property type="entry name" value="LysR family transcriptional regulator"/>
    <property type="match status" value="1"/>
</dbReference>
<proteinExistence type="inferred from homology"/>
<dbReference type="Gene3D" id="1.10.10.10">
    <property type="entry name" value="Winged helix-like DNA-binding domain superfamily/Winged helix DNA-binding domain"/>
    <property type="match status" value="1"/>
</dbReference>
<dbReference type="GO" id="GO:0043565">
    <property type="term" value="F:sequence-specific DNA binding"/>
    <property type="evidence" value="ECO:0007669"/>
    <property type="project" value="TreeGrafter"/>
</dbReference>